<evidence type="ECO:0000256" key="1">
    <source>
        <dbReference type="SAM" id="Phobius"/>
    </source>
</evidence>
<dbReference type="AlphaFoldDB" id="A0A2T6ZI44"/>
<keyword evidence="3" id="KW-1185">Reference proteome</keyword>
<keyword evidence="1" id="KW-1133">Transmembrane helix</keyword>
<dbReference type="EMBL" id="NESQ01000247">
    <property type="protein sequence ID" value="PUU75168.1"/>
    <property type="molecule type" value="Genomic_DNA"/>
</dbReference>
<organism evidence="2 3">
    <name type="scientific">Tuber borchii</name>
    <name type="common">White truffle</name>
    <dbReference type="NCBI Taxonomy" id="42251"/>
    <lineage>
        <taxon>Eukaryota</taxon>
        <taxon>Fungi</taxon>
        <taxon>Dikarya</taxon>
        <taxon>Ascomycota</taxon>
        <taxon>Pezizomycotina</taxon>
        <taxon>Pezizomycetes</taxon>
        <taxon>Pezizales</taxon>
        <taxon>Tuberaceae</taxon>
        <taxon>Tuber</taxon>
    </lineage>
</organism>
<dbReference type="Proteomes" id="UP000244722">
    <property type="component" value="Unassembled WGS sequence"/>
</dbReference>
<evidence type="ECO:0000313" key="2">
    <source>
        <dbReference type="EMBL" id="PUU75168.1"/>
    </source>
</evidence>
<comment type="caution">
    <text evidence="2">The sequence shown here is derived from an EMBL/GenBank/DDBJ whole genome shotgun (WGS) entry which is preliminary data.</text>
</comment>
<keyword evidence="1" id="KW-0472">Membrane</keyword>
<feature type="transmembrane region" description="Helical" evidence="1">
    <location>
        <begin position="86"/>
        <end position="108"/>
    </location>
</feature>
<protein>
    <submittedName>
        <fullName evidence="2">Uncharacterized protein</fullName>
    </submittedName>
</protein>
<evidence type="ECO:0000313" key="3">
    <source>
        <dbReference type="Proteomes" id="UP000244722"/>
    </source>
</evidence>
<name>A0A2T6ZI44_TUBBO</name>
<gene>
    <name evidence="2" type="ORF">B9Z19DRAFT_1091021</name>
</gene>
<accession>A0A2T6ZI44</accession>
<proteinExistence type="predicted"/>
<keyword evidence="1" id="KW-0812">Transmembrane</keyword>
<reference evidence="2 3" key="1">
    <citation type="submission" date="2017-04" db="EMBL/GenBank/DDBJ databases">
        <title>Draft genome sequence of Tuber borchii Vittad., a whitish edible truffle.</title>
        <authorList>
            <consortium name="DOE Joint Genome Institute"/>
            <person name="Murat C."/>
            <person name="Kuo A."/>
            <person name="Barry K.W."/>
            <person name="Clum A."/>
            <person name="Dockter R.B."/>
            <person name="Fauchery L."/>
            <person name="Iotti M."/>
            <person name="Kohler A."/>
            <person name="Labutti K."/>
            <person name="Lindquist E.A."/>
            <person name="Lipzen A."/>
            <person name="Ohm R.A."/>
            <person name="Wang M."/>
            <person name="Grigoriev I.V."/>
            <person name="Zambonelli A."/>
            <person name="Martin F.M."/>
        </authorList>
    </citation>
    <scope>NUCLEOTIDE SEQUENCE [LARGE SCALE GENOMIC DNA]</scope>
    <source>
        <strain evidence="2 3">Tbo3840</strain>
    </source>
</reference>
<sequence length="113" mass="12132">MLTLSRETCLDPSWPFSRTTCGIWFGGGNFRLCSVSGIEFCGRYAIAPLPIAIYLHPLGGDFVGEVSSTQFTVPNLLCSSLPLADLSYIALVLAACPINVLFLCLSSVHWSSG</sequence>